<dbReference type="CDD" id="cd07379">
    <property type="entry name" value="MPP_239FB"/>
    <property type="match status" value="1"/>
</dbReference>
<sequence length="285" mass="32229">MASTEVIESPSARVYIEYDPVQPPPLPGPEWTRFICISDTHSHAFPVPDGDVLLHSGDLTDTGKLKDFEITMDWLCKLPHHKKIIIAGNHDLTLHRGWYEINYSRWHGSHQQDVTKIMDLIKGERAQKAGIVYLEDEEYEFQAKDGGRIWSIYGSPWSPWFYDWAFNYQPGAEAEKLLSKFPKTDLLLTHGPPHKTLDTTIGGDNAGCPTLAARLPKLRPRIHLFGHIHEGHGAKVHKWSEDDSTVFVNAANWPMGPRVNEVRSKGIRPTFGGPGFRPIIVDLLD</sequence>
<accession>A0A165TEG6</accession>
<dbReference type="PANTHER" id="PTHR12905:SF0">
    <property type="entry name" value="CALCINEURIN-LIKE PHOSPHOESTERASE DOMAIN-CONTAINING PROTEIN"/>
    <property type="match status" value="1"/>
</dbReference>
<evidence type="ECO:0000259" key="1">
    <source>
        <dbReference type="Pfam" id="PF00149"/>
    </source>
</evidence>
<protein>
    <submittedName>
        <fullName evidence="2">Metallo-dependent phosphatase</fullName>
    </submittedName>
</protein>
<gene>
    <name evidence="2" type="ORF">NEOLEDRAFT_1112534</name>
</gene>
<dbReference type="InParanoid" id="A0A165TEG6"/>
<keyword evidence="3" id="KW-1185">Reference proteome</keyword>
<dbReference type="Proteomes" id="UP000076761">
    <property type="component" value="Unassembled WGS sequence"/>
</dbReference>
<dbReference type="SUPFAM" id="SSF56300">
    <property type="entry name" value="Metallo-dependent phosphatases"/>
    <property type="match status" value="1"/>
</dbReference>
<organism evidence="2 3">
    <name type="scientific">Neolentinus lepideus HHB14362 ss-1</name>
    <dbReference type="NCBI Taxonomy" id="1314782"/>
    <lineage>
        <taxon>Eukaryota</taxon>
        <taxon>Fungi</taxon>
        <taxon>Dikarya</taxon>
        <taxon>Basidiomycota</taxon>
        <taxon>Agaricomycotina</taxon>
        <taxon>Agaricomycetes</taxon>
        <taxon>Gloeophyllales</taxon>
        <taxon>Gloeophyllaceae</taxon>
        <taxon>Neolentinus</taxon>
    </lineage>
</organism>
<dbReference type="AlphaFoldDB" id="A0A165TEG6"/>
<feature type="non-terminal residue" evidence="2">
    <location>
        <position position="285"/>
    </location>
</feature>
<dbReference type="PANTHER" id="PTHR12905">
    <property type="entry name" value="METALLOPHOSPHOESTERASE"/>
    <property type="match status" value="1"/>
</dbReference>
<reference evidence="2 3" key="1">
    <citation type="journal article" date="2016" name="Mol. Biol. Evol.">
        <title>Comparative Genomics of Early-Diverging Mushroom-Forming Fungi Provides Insights into the Origins of Lignocellulose Decay Capabilities.</title>
        <authorList>
            <person name="Nagy L.G."/>
            <person name="Riley R."/>
            <person name="Tritt A."/>
            <person name="Adam C."/>
            <person name="Daum C."/>
            <person name="Floudas D."/>
            <person name="Sun H."/>
            <person name="Yadav J.S."/>
            <person name="Pangilinan J."/>
            <person name="Larsson K.H."/>
            <person name="Matsuura K."/>
            <person name="Barry K."/>
            <person name="Labutti K."/>
            <person name="Kuo R."/>
            <person name="Ohm R.A."/>
            <person name="Bhattacharya S.S."/>
            <person name="Shirouzu T."/>
            <person name="Yoshinaga Y."/>
            <person name="Martin F.M."/>
            <person name="Grigoriev I.V."/>
            <person name="Hibbett D.S."/>
        </authorList>
    </citation>
    <scope>NUCLEOTIDE SEQUENCE [LARGE SCALE GENOMIC DNA]</scope>
    <source>
        <strain evidence="2 3">HHB14362 ss-1</strain>
    </source>
</reference>
<dbReference type="EMBL" id="KV425566">
    <property type="protein sequence ID" value="KZT26547.1"/>
    <property type="molecule type" value="Genomic_DNA"/>
</dbReference>
<dbReference type="InterPro" id="IPR004843">
    <property type="entry name" value="Calcineurin-like_PHP"/>
</dbReference>
<proteinExistence type="predicted"/>
<dbReference type="InterPro" id="IPR029052">
    <property type="entry name" value="Metallo-depent_PP-like"/>
</dbReference>
<dbReference type="OrthoDB" id="630188at2759"/>
<evidence type="ECO:0000313" key="3">
    <source>
        <dbReference type="Proteomes" id="UP000076761"/>
    </source>
</evidence>
<dbReference type="InterPro" id="IPR051693">
    <property type="entry name" value="UPF0046_metallophosphoest"/>
</dbReference>
<feature type="domain" description="Calcineurin-like phosphoesterase" evidence="1">
    <location>
        <begin position="44"/>
        <end position="230"/>
    </location>
</feature>
<dbReference type="GO" id="GO:0016787">
    <property type="term" value="F:hydrolase activity"/>
    <property type="evidence" value="ECO:0007669"/>
    <property type="project" value="InterPro"/>
</dbReference>
<dbReference type="Gene3D" id="3.60.21.10">
    <property type="match status" value="1"/>
</dbReference>
<evidence type="ECO:0000313" key="2">
    <source>
        <dbReference type="EMBL" id="KZT26547.1"/>
    </source>
</evidence>
<name>A0A165TEG6_9AGAM</name>
<dbReference type="Pfam" id="PF00149">
    <property type="entry name" value="Metallophos"/>
    <property type="match status" value="1"/>
</dbReference>